<evidence type="ECO:0000313" key="7">
    <source>
        <dbReference type="EMBL" id="QXJ20164.1"/>
    </source>
</evidence>
<dbReference type="PANTHER" id="PTHR14226">
    <property type="entry name" value="NEUROPATHY TARGET ESTERASE/SWISS CHEESE D.MELANOGASTER"/>
    <property type="match status" value="1"/>
</dbReference>
<keyword evidence="1 4" id="KW-0378">Hydrolase</keyword>
<evidence type="ECO:0000256" key="4">
    <source>
        <dbReference type="PROSITE-ProRule" id="PRU01161"/>
    </source>
</evidence>
<gene>
    <name evidence="7" type="ORF">AGRA3207_000826</name>
</gene>
<keyword evidence="2 4" id="KW-0442">Lipid degradation</keyword>
<evidence type="ECO:0000313" key="8">
    <source>
        <dbReference type="Proteomes" id="UP001049518"/>
    </source>
</evidence>
<feature type="short sequence motif" description="GXSXG" evidence="4">
    <location>
        <begin position="43"/>
        <end position="47"/>
    </location>
</feature>
<dbReference type="InterPro" id="IPR016035">
    <property type="entry name" value="Acyl_Trfase/lysoPLipase"/>
</dbReference>
<organism evidence="7 8">
    <name type="scientific">Actinomadura graeca</name>
    <dbReference type="NCBI Taxonomy" id="2750812"/>
    <lineage>
        <taxon>Bacteria</taxon>
        <taxon>Bacillati</taxon>
        <taxon>Actinomycetota</taxon>
        <taxon>Actinomycetes</taxon>
        <taxon>Streptosporangiales</taxon>
        <taxon>Thermomonosporaceae</taxon>
        <taxon>Actinomadura</taxon>
    </lineage>
</organism>
<evidence type="ECO:0000256" key="2">
    <source>
        <dbReference type="ARBA" id="ARBA00022963"/>
    </source>
</evidence>
<keyword evidence="3 4" id="KW-0443">Lipid metabolism</keyword>
<feature type="active site" description="Proton acceptor" evidence="4">
    <location>
        <position position="191"/>
    </location>
</feature>
<dbReference type="PANTHER" id="PTHR14226:SF57">
    <property type="entry name" value="BLR7027 PROTEIN"/>
    <property type="match status" value="1"/>
</dbReference>
<sequence length="311" mass="32180">MSGTGRALVLGGGGVAGIAWLTGVLAGLATAGADVTDADALIGTSAGSTVAAQLGSGMGLRELLARQVDPGLQNREVTPSGSVTVAEFAEIWARLSAEIDDPAEMRRALGARALAAVTIPEPERRAVIEGRLPVHEWPSRRLLVTAVNALTGERRVFDRDSKVDLVDAVAASSAVPMIWPPVTIQGVRYVDGGVWSVNNVGLAAGYERVLLVAPMEDPGLDVDIAAVEERGGRVEVINPDEASAAAFGDDPLDPATRTPAAGAGLAQGEAIAARVAEFWVEDWRQPPTVVAQELSRPGGEQHAQRGEASPG</sequence>
<accession>A0ABX8QPT3</accession>
<dbReference type="Pfam" id="PF01734">
    <property type="entry name" value="Patatin"/>
    <property type="match status" value="1"/>
</dbReference>
<keyword evidence="8" id="KW-1185">Reference proteome</keyword>
<dbReference type="RefSeq" id="WP_273699999.1">
    <property type="nucleotide sequence ID" value="NZ_CP059572.1"/>
</dbReference>
<dbReference type="EMBL" id="CP059572">
    <property type="protein sequence ID" value="QXJ20164.1"/>
    <property type="molecule type" value="Genomic_DNA"/>
</dbReference>
<feature type="short sequence motif" description="GXGXXG" evidence="4">
    <location>
        <begin position="12"/>
        <end position="17"/>
    </location>
</feature>
<protein>
    <submittedName>
        <fullName evidence="7">Patatin-like phospholipase family protein</fullName>
    </submittedName>
</protein>
<dbReference type="Gene3D" id="3.40.1090.10">
    <property type="entry name" value="Cytosolic phospholipase A2 catalytic domain"/>
    <property type="match status" value="2"/>
</dbReference>
<evidence type="ECO:0000256" key="1">
    <source>
        <dbReference type="ARBA" id="ARBA00022801"/>
    </source>
</evidence>
<evidence type="ECO:0000256" key="3">
    <source>
        <dbReference type="ARBA" id="ARBA00023098"/>
    </source>
</evidence>
<reference evidence="7" key="1">
    <citation type="submission" date="2020-07" db="EMBL/GenBank/DDBJ databases">
        <authorList>
            <person name="Tarantini F.S."/>
            <person name="Hong K.W."/>
            <person name="Chan K.G."/>
        </authorList>
    </citation>
    <scope>NUCLEOTIDE SEQUENCE</scope>
    <source>
        <strain evidence="7">32-07</strain>
    </source>
</reference>
<dbReference type="PROSITE" id="PS51635">
    <property type="entry name" value="PNPLA"/>
    <property type="match status" value="1"/>
</dbReference>
<dbReference type="InterPro" id="IPR050301">
    <property type="entry name" value="NTE"/>
</dbReference>
<name>A0ABX8QPT3_9ACTN</name>
<proteinExistence type="predicted"/>
<feature type="short sequence motif" description="DGA/G" evidence="4">
    <location>
        <begin position="191"/>
        <end position="193"/>
    </location>
</feature>
<dbReference type="InterPro" id="IPR002641">
    <property type="entry name" value="PNPLA_dom"/>
</dbReference>
<feature type="region of interest" description="Disordered" evidence="5">
    <location>
        <begin position="289"/>
        <end position="311"/>
    </location>
</feature>
<evidence type="ECO:0000259" key="6">
    <source>
        <dbReference type="PROSITE" id="PS51635"/>
    </source>
</evidence>
<dbReference type="Proteomes" id="UP001049518">
    <property type="component" value="Chromosome"/>
</dbReference>
<dbReference type="SUPFAM" id="SSF52151">
    <property type="entry name" value="FabD/lysophospholipase-like"/>
    <property type="match status" value="1"/>
</dbReference>
<evidence type="ECO:0000256" key="5">
    <source>
        <dbReference type="SAM" id="MobiDB-lite"/>
    </source>
</evidence>
<feature type="active site" description="Nucleophile" evidence="4">
    <location>
        <position position="45"/>
    </location>
</feature>
<feature type="domain" description="PNPLA" evidence="6">
    <location>
        <begin position="8"/>
        <end position="205"/>
    </location>
</feature>